<dbReference type="InterPro" id="IPR010607">
    <property type="entry name" value="DUF1194"/>
</dbReference>
<dbReference type="RefSeq" id="WP_169453901.1">
    <property type="nucleotide sequence ID" value="NZ_CP051774.1"/>
</dbReference>
<dbReference type="EMBL" id="CP051774">
    <property type="protein sequence ID" value="QJE95587.1"/>
    <property type="molecule type" value="Genomic_DNA"/>
</dbReference>
<dbReference type="Proteomes" id="UP000501812">
    <property type="component" value="Chromosome"/>
</dbReference>
<sequence length="285" mass="29186">MKTATFSSRGASLRIRILALSLGIALAGLYSKAEAISVDSEIVLLVDVTDAGLNKHDFRDVMNGYAAAMTSSQVLDSIASGSTGRIAVSLVFYGNSTTQSVGIPWMMISNVAEARQFATIAQNLARPLSIASPSLAAVIDLATNHFGTETGGSSNGYESAVQILEVAAASTPTNPAAVKQARDEALASGVDVINAVAIGNNTKTIQSFFQTNVVGGELAGHAGSTTTTKLNSLDLFLASNLGKSIQDGGTVSTSVPEPSSALLMSCAGFLLLRRRRAGASNTAGA</sequence>
<dbReference type="NCBIfam" id="TIGR02595">
    <property type="entry name" value="PEP_CTERM"/>
    <property type="match status" value="1"/>
</dbReference>
<dbReference type="Pfam" id="PF06707">
    <property type="entry name" value="DUF1194"/>
    <property type="match status" value="1"/>
</dbReference>
<protein>
    <submittedName>
        <fullName evidence="1">DUF1194 domain-containing protein</fullName>
    </submittedName>
</protein>
<dbReference type="AlphaFoldDB" id="A0A858RFG2"/>
<organism evidence="1 2">
    <name type="scientific">Luteolibacter luteus</name>
    <dbReference type="NCBI Taxonomy" id="2728835"/>
    <lineage>
        <taxon>Bacteria</taxon>
        <taxon>Pseudomonadati</taxon>
        <taxon>Verrucomicrobiota</taxon>
        <taxon>Verrucomicrobiia</taxon>
        <taxon>Verrucomicrobiales</taxon>
        <taxon>Verrucomicrobiaceae</taxon>
        <taxon>Luteolibacter</taxon>
    </lineage>
</organism>
<keyword evidence="2" id="KW-1185">Reference proteome</keyword>
<accession>A0A858RFG2</accession>
<dbReference type="SUPFAM" id="SSF53300">
    <property type="entry name" value="vWA-like"/>
    <property type="match status" value="1"/>
</dbReference>
<evidence type="ECO:0000313" key="2">
    <source>
        <dbReference type="Proteomes" id="UP000501812"/>
    </source>
</evidence>
<evidence type="ECO:0000313" key="1">
    <source>
        <dbReference type="EMBL" id="QJE95587.1"/>
    </source>
</evidence>
<name>A0A858RFG2_9BACT</name>
<gene>
    <name evidence="1" type="ORF">HHL09_07230</name>
</gene>
<dbReference type="InterPro" id="IPR036465">
    <property type="entry name" value="vWFA_dom_sf"/>
</dbReference>
<dbReference type="InterPro" id="IPR013424">
    <property type="entry name" value="Ice-binding_C"/>
</dbReference>
<proteinExistence type="predicted"/>
<reference evidence="1 2" key="1">
    <citation type="submission" date="2020-04" db="EMBL/GenBank/DDBJ databases">
        <title>Luteolibacter sp. G-1-1-1 isolated from soil.</title>
        <authorList>
            <person name="Dahal R.H."/>
        </authorList>
    </citation>
    <scope>NUCLEOTIDE SEQUENCE [LARGE SCALE GENOMIC DNA]</scope>
    <source>
        <strain evidence="1 2">G-1-1-1</strain>
    </source>
</reference>
<dbReference type="KEGG" id="luo:HHL09_07230"/>